<name>A0A9D1LNW7_9FIRM</name>
<organism evidence="1 2">
    <name type="scientific">Candidatus Alloenteromonas pullicola</name>
    <dbReference type="NCBI Taxonomy" id="2840784"/>
    <lineage>
        <taxon>Bacteria</taxon>
        <taxon>Bacillati</taxon>
        <taxon>Bacillota</taxon>
        <taxon>Bacillota incertae sedis</taxon>
        <taxon>Candidatus Alloenteromonas</taxon>
    </lineage>
</organism>
<evidence type="ECO:0000313" key="1">
    <source>
        <dbReference type="EMBL" id="HIU45302.1"/>
    </source>
</evidence>
<dbReference type="SUPFAM" id="SSF46785">
    <property type="entry name" value="Winged helix' DNA-binding domain"/>
    <property type="match status" value="1"/>
</dbReference>
<accession>A0A9D1LNW7</accession>
<protein>
    <submittedName>
        <fullName evidence="1">Uncharacterized protein</fullName>
    </submittedName>
</protein>
<dbReference type="EMBL" id="DVMV01000023">
    <property type="protein sequence ID" value="HIU45302.1"/>
    <property type="molecule type" value="Genomic_DNA"/>
</dbReference>
<evidence type="ECO:0000313" key="2">
    <source>
        <dbReference type="Proteomes" id="UP000824070"/>
    </source>
</evidence>
<dbReference type="InterPro" id="IPR036388">
    <property type="entry name" value="WH-like_DNA-bd_sf"/>
</dbReference>
<dbReference type="AlphaFoldDB" id="A0A9D1LNW7"/>
<dbReference type="InterPro" id="IPR036390">
    <property type="entry name" value="WH_DNA-bd_sf"/>
</dbReference>
<proteinExistence type="predicted"/>
<reference evidence="1" key="2">
    <citation type="journal article" date="2021" name="PeerJ">
        <title>Extensive microbial diversity within the chicken gut microbiome revealed by metagenomics and culture.</title>
        <authorList>
            <person name="Gilroy R."/>
            <person name="Ravi A."/>
            <person name="Getino M."/>
            <person name="Pursley I."/>
            <person name="Horton D.L."/>
            <person name="Alikhan N.F."/>
            <person name="Baker D."/>
            <person name="Gharbi K."/>
            <person name="Hall N."/>
            <person name="Watson M."/>
            <person name="Adriaenssens E.M."/>
            <person name="Foster-Nyarko E."/>
            <person name="Jarju S."/>
            <person name="Secka A."/>
            <person name="Antonio M."/>
            <person name="Oren A."/>
            <person name="Chaudhuri R.R."/>
            <person name="La Ragione R."/>
            <person name="Hildebrand F."/>
            <person name="Pallen M.J."/>
        </authorList>
    </citation>
    <scope>NUCLEOTIDE SEQUENCE</scope>
    <source>
        <strain evidence="1">ChiGjej1B1-22543</strain>
    </source>
</reference>
<gene>
    <name evidence="1" type="ORF">IAC52_03280</name>
</gene>
<comment type="caution">
    <text evidence="1">The sequence shown here is derived from an EMBL/GenBank/DDBJ whole genome shotgun (WGS) entry which is preliminary data.</text>
</comment>
<sequence length="120" mass="13635">MEEITKRRALLVIDKVKDGEGRFACKAVGITLGVSKARASVILHRLADEGYCRKGDCRDYALLPKGAEQIRWLNARLRALEQRLDWVGPKARKELVWLLLTHGSDELLSEFDKGKQKTVF</sequence>
<reference evidence="1" key="1">
    <citation type="submission" date="2020-10" db="EMBL/GenBank/DDBJ databases">
        <authorList>
            <person name="Gilroy R."/>
        </authorList>
    </citation>
    <scope>NUCLEOTIDE SEQUENCE</scope>
    <source>
        <strain evidence="1">ChiGjej1B1-22543</strain>
    </source>
</reference>
<dbReference type="Proteomes" id="UP000824070">
    <property type="component" value="Unassembled WGS sequence"/>
</dbReference>
<dbReference type="Gene3D" id="1.10.10.10">
    <property type="entry name" value="Winged helix-like DNA-binding domain superfamily/Winged helix DNA-binding domain"/>
    <property type="match status" value="1"/>
</dbReference>